<organism evidence="1 2">
    <name type="scientific">Diversispora eburnea</name>
    <dbReference type="NCBI Taxonomy" id="1213867"/>
    <lineage>
        <taxon>Eukaryota</taxon>
        <taxon>Fungi</taxon>
        <taxon>Fungi incertae sedis</taxon>
        <taxon>Mucoromycota</taxon>
        <taxon>Glomeromycotina</taxon>
        <taxon>Glomeromycetes</taxon>
        <taxon>Diversisporales</taxon>
        <taxon>Diversisporaceae</taxon>
        <taxon>Diversispora</taxon>
    </lineage>
</organism>
<dbReference type="EMBL" id="CAJVPK010005106">
    <property type="protein sequence ID" value="CAG8641910.1"/>
    <property type="molecule type" value="Genomic_DNA"/>
</dbReference>
<keyword evidence="2" id="KW-1185">Reference proteome</keyword>
<name>A0A9N9DKP0_9GLOM</name>
<sequence length="106" mass="12184">MFVDTLIEGKTLVKALIDTSSKFNTIEGMSIPLIDEDFNKASTTKNNSPVFDLLLEELTNMFKNLSFKISKNKKYPKVDSKSYCSTIDLGDRYKKLSLKMYLNNIW</sequence>
<evidence type="ECO:0000313" key="2">
    <source>
        <dbReference type="Proteomes" id="UP000789706"/>
    </source>
</evidence>
<dbReference type="AlphaFoldDB" id="A0A9N9DKP0"/>
<evidence type="ECO:0000313" key="1">
    <source>
        <dbReference type="EMBL" id="CAG8641910.1"/>
    </source>
</evidence>
<gene>
    <name evidence="1" type="ORF">DEBURN_LOCUS11190</name>
</gene>
<accession>A0A9N9DKP0</accession>
<dbReference type="Proteomes" id="UP000789706">
    <property type="component" value="Unassembled WGS sequence"/>
</dbReference>
<proteinExistence type="predicted"/>
<reference evidence="1" key="1">
    <citation type="submission" date="2021-06" db="EMBL/GenBank/DDBJ databases">
        <authorList>
            <person name="Kallberg Y."/>
            <person name="Tangrot J."/>
            <person name="Rosling A."/>
        </authorList>
    </citation>
    <scope>NUCLEOTIDE SEQUENCE</scope>
    <source>
        <strain evidence="1">AZ414A</strain>
    </source>
</reference>
<protein>
    <submittedName>
        <fullName evidence="1">8753_t:CDS:1</fullName>
    </submittedName>
</protein>
<comment type="caution">
    <text evidence="1">The sequence shown here is derived from an EMBL/GenBank/DDBJ whole genome shotgun (WGS) entry which is preliminary data.</text>
</comment>
<feature type="non-terminal residue" evidence="1">
    <location>
        <position position="1"/>
    </location>
</feature>